<feature type="chain" id="PRO_5029754509" evidence="1">
    <location>
        <begin position="16"/>
        <end position="188"/>
    </location>
</feature>
<dbReference type="AlphaFoldDB" id="A0A7I4YE98"/>
<dbReference type="Proteomes" id="UP000025227">
    <property type="component" value="Unplaced"/>
</dbReference>
<accession>A0A7I4YE98</accession>
<dbReference type="Pfam" id="PF01683">
    <property type="entry name" value="EB"/>
    <property type="match status" value="1"/>
</dbReference>
<dbReference type="OMA" id="CAGAYEP"/>
<keyword evidence="3" id="KW-1185">Reference proteome</keyword>
<keyword evidence="1" id="KW-0732">Signal</keyword>
<evidence type="ECO:0000313" key="3">
    <source>
        <dbReference type="Proteomes" id="UP000025227"/>
    </source>
</evidence>
<dbReference type="PANTHER" id="PTHR37157:SF3">
    <property type="entry name" value="EB DOMAIN-CONTAINING PROTEIN"/>
    <property type="match status" value="1"/>
</dbReference>
<proteinExistence type="predicted"/>
<evidence type="ECO:0000313" key="4">
    <source>
        <dbReference type="WBParaSite" id="HCON_00089210-00001"/>
    </source>
</evidence>
<organism evidence="3 4">
    <name type="scientific">Haemonchus contortus</name>
    <name type="common">Barber pole worm</name>
    <dbReference type="NCBI Taxonomy" id="6289"/>
    <lineage>
        <taxon>Eukaryota</taxon>
        <taxon>Metazoa</taxon>
        <taxon>Ecdysozoa</taxon>
        <taxon>Nematoda</taxon>
        <taxon>Chromadorea</taxon>
        <taxon>Rhabditida</taxon>
        <taxon>Rhabditina</taxon>
        <taxon>Rhabditomorpha</taxon>
        <taxon>Strongyloidea</taxon>
        <taxon>Trichostrongylidae</taxon>
        <taxon>Haemonchus</taxon>
    </lineage>
</organism>
<evidence type="ECO:0000259" key="2">
    <source>
        <dbReference type="Pfam" id="PF01683"/>
    </source>
</evidence>
<sequence length="188" mass="18384">MSLIIASSLLAIATAQYVMPPAGPACTPSCVGGAMCYAGACQCPQPAVVYSPVVGCSPPVPVAPVAPVPMAPAPVVTGRLIPQALPGSPCEPGVECTGGSVCSLGVCLCPPELIQEGTVCVSRTVYSVVPPPAVVVPTVPVAPAVPVALGAPCYTPATPCAPGALCTSGVCQCSPAYTPTASGCILRK</sequence>
<protein>
    <submittedName>
        <fullName evidence="4">EB domain-containing protein</fullName>
    </submittedName>
</protein>
<name>A0A7I4YE98_HAECO</name>
<dbReference type="InterPro" id="IPR006149">
    <property type="entry name" value="EB_dom"/>
</dbReference>
<feature type="domain" description="EB" evidence="2">
    <location>
        <begin position="76"/>
        <end position="120"/>
    </location>
</feature>
<feature type="signal peptide" evidence="1">
    <location>
        <begin position="1"/>
        <end position="15"/>
    </location>
</feature>
<dbReference type="WBParaSite" id="HCON_00089210-00001">
    <property type="protein sequence ID" value="HCON_00089210-00001"/>
    <property type="gene ID" value="HCON_00089210"/>
</dbReference>
<reference evidence="4" key="1">
    <citation type="submission" date="2020-12" db="UniProtKB">
        <authorList>
            <consortium name="WormBaseParasite"/>
        </authorList>
    </citation>
    <scope>IDENTIFICATION</scope>
    <source>
        <strain evidence="4">MHco3</strain>
    </source>
</reference>
<dbReference type="OrthoDB" id="5874194at2759"/>
<evidence type="ECO:0000256" key="1">
    <source>
        <dbReference type="SAM" id="SignalP"/>
    </source>
</evidence>
<dbReference type="PANTHER" id="PTHR37157">
    <property type="entry name" value="PRION-LIKE-(Q/N-RICH) DOMAIN-BEARING PROTEIN 25"/>
    <property type="match status" value="1"/>
</dbReference>